<reference evidence="4 5" key="1">
    <citation type="journal article" date="2015" name="Sci. Rep.">
        <title>Genome of the facultative scuticociliatosis pathogen Pseudocohnilembus persalinus provides insight into its virulence through horizontal gene transfer.</title>
        <authorList>
            <person name="Xiong J."/>
            <person name="Wang G."/>
            <person name="Cheng J."/>
            <person name="Tian M."/>
            <person name="Pan X."/>
            <person name="Warren A."/>
            <person name="Jiang C."/>
            <person name="Yuan D."/>
            <person name="Miao W."/>
        </authorList>
    </citation>
    <scope>NUCLEOTIDE SEQUENCE [LARGE SCALE GENOMIC DNA]</scope>
    <source>
        <strain evidence="4">36N120E</strain>
    </source>
</reference>
<dbReference type="PROSITE" id="PS00175">
    <property type="entry name" value="PG_MUTASE"/>
    <property type="match status" value="1"/>
</dbReference>
<dbReference type="Gene3D" id="3.40.50.1240">
    <property type="entry name" value="Phosphoglycerate mutase-like"/>
    <property type="match status" value="1"/>
</dbReference>
<dbReference type="InterPro" id="IPR029033">
    <property type="entry name" value="His_PPase_superfam"/>
</dbReference>
<comment type="caution">
    <text evidence="4">The sequence shown here is derived from an EMBL/GenBank/DDBJ whole genome shotgun (WGS) entry which is preliminary data.</text>
</comment>
<dbReference type="AlphaFoldDB" id="A0A0V0QW52"/>
<keyword evidence="3" id="KW-1133">Transmembrane helix</keyword>
<feature type="active site" description="Proton donor/acceptor" evidence="1">
    <location>
        <position position="140"/>
    </location>
</feature>
<organism evidence="4 5">
    <name type="scientific">Pseudocohnilembus persalinus</name>
    <name type="common">Ciliate</name>
    <dbReference type="NCBI Taxonomy" id="266149"/>
    <lineage>
        <taxon>Eukaryota</taxon>
        <taxon>Sar</taxon>
        <taxon>Alveolata</taxon>
        <taxon>Ciliophora</taxon>
        <taxon>Intramacronucleata</taxon>
        <taxon>Oligohymenophorea</taxon>
        <taxon>Scuticociliatia</taxon>
        <taxon>Philasterida</taxon>
        <taxon>Pseudocohnilembidae</taxon>
        <taxon>Pseudocohnilembus</taxon>
    </lineage>
</organism>
<feature type="active site" description="Tele-phosphohistidine intermediate" evidence="1">
    <location>
        <position position="58"/>
    </location>
</feature>
<dbReference type="InterPro" id="IPR052765">
    <property type="entry name" value="PGM-Related"/>
</dbReference>
<feature type="binding site" evidence="2">
    <location>
        <position position="113"/>
    </location>
    <ligand>
        <name>substrate</name>
    </ligand>
</feature>
<evidence type="ECO:0000256" key="2">
    <source>
        <dbReference type="PIRSR" id="PIRSR613078-2"/>
    </source>
</evidence>
<feature type="transmembrane region" description="Helical" evidence="3">
    <location>
        <begin position="7"/>
        <end position="24"/>
    </location>
</feature>
<evidence type="ECO:0000256" key="1">
    <source>
        <dbReference type="PIRSR" id="PIRSR613078-1"/>
    </source>
</evidence>
<dbReference type="InterPro" id="IPR001345">
    <property type="entry name" value="PG/BPGM_mutase_AS"/>
</dbReference>
<keyword evidence="5" id="KW-1185">Reference proteome</keyword>
<dbReference type="Pfam" id="PF00300">
    <property type="entry name" value="His_Phos_1"/>
    <property type="match status" value="1"/>
</dbReference>
<evidence type="ECO:0000256" key="3">
    <source>
        <dbReference type="SAM" id="Phobius"/>
    </source>
</evidence>
<dbReference type="InParanoid" id="A0A0V0QW52"/>
<dbReference type="SUPFAM" id="SSF53254">
    <property type="entry name" value="Phosphoglycerate mutase-like"/>
    <property type="match status" value="1"/>
</dbReference>
<dbReference type="EMBL" id="LDAU01000096">
    <property type="protein sequence ID" value="KRX06459.1"/>
    <property type="molecule type" value="Genomic_DNA"/>
</dbReference>
<dbReference type="GO" id="GO:0003824">
    <property type="term" value="F:catalytic activity"/>
    <property type="evidence" value="ECO:0007669"/>
    <property type="project" value="InterPro"/>
</dbReference>
<proteinExistence type="predicted"/>
<protein>
    <recommendedName>
        <fullName evidence="6">Histidine phosphatase superfamily, clade-1</fullName>
    </recommendedName>
</protein>
<accession>A0A0V0QW52</accession>
<feature type="binding site" evidence="2">
    <location>
        <begin position="57"/>
        <end position="64"/>
    </location>
    <ligand>
        <name>substrate</name>
    </ligand>
</feature>
<dbReference type="OMA" id="DRITMFS"/>
<keyword evidence="3" id="KW-0472">Membrane</keyword>
<evidence type="ECO:0000313" key="5">
    <source>
        <dbReference type="Proteomes" id="UP000054937"/>
    </source>
</evidence>
<dbReference type="PANTHER" id="PTHR46192">
    <property type="entry name" value="BROAD-RANGE ACID PHOSPHATASE DET1"/>
    <property type="match status" value="1"/>
</dbReference>
<dbReference type="Proteomes" id="UP000054937">
    <property type="component" value="Unassembled WGS sequence"/>
</dbReference>
<sequence length="247" mass="29077">MTLKHKTEILKFIVLGFFGSFLFYKRQNIIGSILEYAKQNHKNYSKQFKPQRIILIRHGESEGNVDDTKYAYKADNKIELTEKGKKQAYQIGKQLKQLIGNNYVLFYYSPFVRTIQTLNEIKKSFDPSNYREKEDCRLRELEWGNLQTWNLDAKQRQQIIDERNTVGKFYYRFQSGESGCDVYNRICSFLGSFKRQIKKDLTHKRKKNDVVIVAHGLTIRLFIMYGPTSNKVCKSLANQQTLKIVNA</sequence>
<keyword evidence="3" id="KW-0812">Transmembrane</keyword>
<dbReference type="InterPro" id="IPR013078">
    <property type="entry name" value="His_Pase_superF_clade-1"/>
</dbReference>
<evidence type="ECO:0000313" key="4">
    <source>
        <dbReference type="EMBL" id="KRX06459.1"/>
    </source>
</evidence>
<dbReference type="CDD" id="cd07067">
    <property type="entry name" value="HP_PGM_like"/>
    <property type="match status" value="1"/>
</dbReference>
<name>A0A0V0QW52_PSEPJ</name>
<evidence type="ECO:0008006" key="6">
    <source>
        <dbReference type="Google" id="ProtNLM"/>
    </source>
</evidence>
<dbReference type="SMART" id="SM00855">
    <property type="entry name" value="PGAM"/>
    <property type="match status" value="1"/>
</dbReference>
<gene>
    <name evidence="4" type="ORF">PPERSA_05072</name>
</gene>
<dbReference type="OrthoDB" id="10261749at2759"/>